<organism evidence="1 2">
    <name type="scientific">Hypoxylon rubiginosum</name>
    <dbReference type="NCBI Taxonomy" id="110542"/>
    <lineage>
        <taxon>Eukaryota</taxon>
        <taxon>Fungi</taxon>
        <taxon>Dikarya</taxon>
        <taxon>Ascomycota</taxon>
        <taxon>Pezizomycotina</taxon>
        <taxon>Sordariomycetes</taxon>
        <taxon>Xylariomycetidae</taxon>
        <taxon>Xylariales</taxon>
        <taxon>Hypoxylaceae</taxon>
        <taxon>Hypoxylon</taxon>
    </lineage>
</organism>
<protein>
    <submittedName>
        <fullName evidence="1">Uncharacterized protein</fullName>
    </submittedName>
</protein>
<dbReference type="EMBL" id="MU394282">
    <property type="protein sequence ID" value="KAI6092692.1"/>
    <property type="molecule type" value="Genomic_DNA"/>
</dbReference>
<accession>A0ACC0DIV5</accession>
<gene>
    <name evidence="1" type="ORF">F4821DRAFT_223031</name>
</gene>
<proteinExistence type="predicted"/>
<comment type="caution">
    <text evidence="1">The sequence shown here is derived from an EMBL/GenBank/DDBJ whole genome shotgun (WGS) entry which is preliminary data.</text>
</comment>
<dbReference type="Proteomes" id="UP001497680">
    <property type="component" value="Unassembled WGS sequence"/>
</dbReference>
<evidence type="ECO:0000313" key="1">
    <source>
        <dbReference type="EMBL" id="KAI6092692.1"/>
    </source>
</evidence>
<keyword evidence="2" id="KW-1185">Reference proteome</keyword>
<reference evidence="1 2" key="1">
    <citation type="journal article" date="2022" name="New Phytol.">
        <title>Ecological generalism drives hyperdiversity of secondary metabolite gene clusters in xylarialean endophytes.</title>
        <authorList>
            <person name="Franco M.E.E."/>
            <person name="Wisecaver J.H."/>
            <person name="Arnold A.E."/>
            <person name="Ju Y.M."/>
            <person name="Slot J.C."/>
            <person name="Ahrendt S."/>
            <person name="Moore L.P."/>
            <person name="Eastman K.E."/>
            <person name="Scott K."/>
            <person name="Konkel Z."/>
            <person name="Mondo S.J."/>
            <person name="Kuo A."/>
            <person name="Hayes R.D."/>
            <person name="Haridas S."/>
            <person name="Andreopoulos B."/>
            <person name="Riley R."/>
            <person name="LaButti K."/>
            <person name="Pangilinan J."/>
            <person name="Lipzen A."/>
            <person name="Amirebrahimi M."/>
            <person name="Yan J."/>
            <person name="Adam C."/>
            <person name="Keymanesh K."/>
            <person name="Ng V."/>
            <person name="Louie K."/>
            <person name="Northen T."/>
            <person name="Drula E."/>
            <person name="Henrissat B."/>
            <person name="Hsieh H.M."/>
            <person name="Youens-Clark K."/>
            <person name="Lutzoni F."/>
            <person name="Miadlikowska J."/>
            <person name="Eastwood D.C."/>
            <person name="Hamelin R.C."/>
            <person name="Grigoriev I.V."/>
            <person name="U'Ren J.M."/>
        </authorList>
    </citation>
    <scope>NUCLEOTIDE SEQUENCE [LARGE SCALE GENOMIC DNA]</scope>
    <source>
        <strain evidence="1 2">ER1909</strain>
    </source>
</reference>
<name>A0ACC0DIV5_9PEZI</name>
<sequence length="393" mass="44503">MQKILRRVATAERVAAKRSKTKDLKWFKKERKEQSQEQIQQLEIVRRELQQAKQAIKDDWELGPLAPRLDVGAWAGAKGAIHEVRFASSGRVSLAMRNRRCRWAGGAYNLNLAVGDRVVLVDGPEKGQIGKIARIDQEKAEVTLDGLNKSNIRLQPQIRLPTDPASFNIELPLPISSIRLVHPIKDAATGATRDVVVNQLVHGNMVSDRVTGKKRWSRIVPGLNVEIPWPKKEEADVKDYKCDTLRIEVDTKTFVPTLLRPPMPESVIDELRNRYSRFRTRHDPAYLARLEAAEQEKQDRRKLMDSMRTPLQEYHRAERDRKKKKGKPRLTQEMLEKIGEVMAKNMERTRNSPGIPSSIAFTSAQAAVPPTPTPTPAPEAETPSQETQPPPST</sequence>
<evidence type="ECO:0000313" key="2">
    <source>
        <dbReference type="Proteomes" id="UP001497680"/>
    </source>
</evidence>